<sequence length="289" mass="31055">MSSPINERPIVVAGVSTRVLEVDGDGPPILLLHGFTDSADSWRPLLQEFASRGRRAVAVDLPGSGRADRLARPALPHHDAFVDGFVRAYAERGDVVVVGNSLGGLLALRAAARSEVPLGAVVGIGPAGLAYGWRLRYLTTVLRCLDPLLQFVDRAPVPAALIRRGAARFYARGLAAGRAESGLALRYAEHVHGMRDVGRLRSDLLALSRESDHDPLRTDRIRLPVLLIWGREDKLADPNSAPAFLSTVPTATLETLDNCGHCPQLEEPGRIADLILSTPCNQPTPKADS</sequence>
<protein>
    <submittedName>
        <fullName evidence="2">Pimeloyl-ACP methyl ester carboxylesterase</fullName>
    </submittedName>
</protein>
<dbReference type="InterPro" id="IPR000639">
    <property type="entry name" value="Epox_hydrolase-like"/>
</dbReference>
<gene>
    <name evidence="2" type="ORF">SAMN04490239_6188</name>
</gene>
<dbReference type="OrthoDB" id="812569at2"/>
<dbReference type="InterPro" id="IPR000073">
    <property type="entry name" value="AB_hydrolase_1"/>
</dbReference>
<name>A0A1H4WTS3_9NOCA</name>
<dbReference type="InterPro" id="IPR029058">
    <property type="entry name" value="AB_hydrolase_fold"/>
</dbReference>
<dbReference type="Pfam" id="PF00561">
    <property type="entry name" value="Abhydrolase_1"/>
    <property type="match status" value="1"/>
</dbReference>
<proteinExistence type="predicted"/>
<accession>A0A1H4WTS3</accession>
<dbReference type="Gene3D" id="3.40.50.1820">
    <property type="entry name" value="alpha/beta hydrolase"/>
    <property type="match status" value="1"/>
</dbReference>
<dbReference type="GO" id="GO:0003824">
    <property type="term" value="F:catalytic activity"/>
    <property type="evidence" value="ECO:0007669"/>
    <property type="project" value="InterPro"/>
</dbReference>
<dbReference type="PRINTS" id="PR00412">
    <property type="entry name" value="EPOXHYDRLASE"/>
</dbReference>
<reference evidence="3" key="1">
    <citation type="submission" date="2016-10" db="EMBL/GenBank/DDBJ databases">
        <authorList>
            <person name="Varghese N."/>
            <person name="Submissions S."/>
        </authorList>
    </citation>
    <scope>NUCLEOTIDE SEQUENCE [LARGE SCALE GENOMIC DNA]</scope>
    <source>
        <strain evidence="3">DSM 44498</strain>
    </source>
</reference>
<feature type="domain" description="AB hydrolase-1" evidence="1">
    <location>
        <begin position="27"/>
        <end position="268"/>
    </location>
</feature>
<keyword evidence="3" id="KW-1185">Reference proteome</keyword>
<dbReference type="Proteomes" id="UP000183561">
    <property type="component" value="Unassembled WGS sequence"/>
</dbReference>
<dbReference type="PRINTS" id="PR00111">
    <property type="entry name" value="ABHYDROLASE"/>
</dbReference>
<dbReference type="PANTHER" id="PTHR43798">
    <property type="entry name" value="MONOACYLGLYCEROL LIPASE"/>
    <property type="match status" value="1"/>
</dbReference>
<organism evidence="2 3">
    <name type="scientific">Rhodococcus koreensis</name>
    <dbReference type="NCBI Taxonomy" id="99653"/>
    <lineage>
        <taxon>Bacteria</taxon>
        <taxon>Bacillati</taxon>
        <taxon>Actinomycetota</taxon>
        <taxon>Actinomycetes</taxon>
        <taxon>Mycobacteriales</taxon>
        <taxon>Nocardiaceae</taxon>
        <taxon>Rhodococcus</taxon>
    </lineage>
</organism>
<evidence type="ECO:0000313" key="3">
    <source>
        <dbReference type="Proteomes" id="UP000183561"/>
    </source>
</evidence>
<dbReference type="EMBL" id="FNSV01000005">
    <property type="protein sequence ID" value="SEC96726.1"/>
    <property type="molecule type" value="Genomic_DNA"/>
</dbReference>
<dbReference type="AlphaFoldDB" id="A0A1H4WTS3"/>
<dbReference type="InterPro" id="IPR050266">
    <property type="entry name" value="AB_hydrolase_sf"/>
</dbReference>
<dbReference type="RefSeq" id="WP_072944452.1">
    <property type="nucleotide sequence ID" value="NZ_FNSV01000005.1"/>
</dbReference>
<evidence type="ECO:0000313" key="2">
    <source>
        <dbReference type="EMBL" id="SEC96726.1"/>
    </source>
</evidence>
<dbReference type="SUPFAM" id="SSF53474">
    <property type="entry name" value="alpha/beta-Hydrolases"/>
    <property type="match status" value="1"/>
</dbReference>
<evidence type="ECO:0000259" key="1">
    <source>
        <dbReference type="Pfam" id="PF00561"/>
    </source>
</evidence>